<name>A0A7C2X9A3_9BACT</name>
<sequence>MSSKPFFPPESHRRVLADCPDVPRQRPSFPIALDQVGIGAKTVWVKLPAGFLPFALNLSVALAAELRGIHMSRLEEAISDLHQREFSELQQYALELARLSMAGQQASRGRVELTGSLPRLSQTGVSELSSLDSLDLKVTVAGVAGAAGPDCTVRLEVGVYHITACPCTQAYNRLLFPGAGGAVAPGRDSSTDLTLPLPTHSQRSRTRLALTVPAGEPWPDHEQLLACLDGALHLSQDLLKRPDEAELVYAAHHRPQFAEDAVRETARVTGELLGPRFSPATRVEIETVGFESIHIHDVHCRIDTTLAALYRG</sequence>
<protein>
    <recommendedName>
        <fullName evidence="3">GTP cyclohydrolase I FolE2</fullName>
    </recommendedName>
</protein>
<dbReference type="PANTHER" id="PTHR36445:SF1">
    <property type="entry name" value="GTP CYCLOHYDROLASE MPTA"/>
    <property type="match status" value="1"/>
</dbReference>
<dbReference type="Proteomes" id="UP000885986">
    <property type="component" value="Unassembled WGS sequence"/>
</dbReference>
<dbReference type="AlphaFoldDB" id="A0A7C2X9A3"/>
<evidence type="ECO:0000256" key="1">
    <source>
        <dbReference type="ARBA" id="ARBA00022801"/>
    </source>
</evidence>
<dbReference type="InterPro" id="IPR003801">
    <property type="entry name" value="GTP_cyclohydrolase_FolE2/MptA"/>
</dbReference>
<dbReference type="Gene3D" id="3.10.270.10">
    <property type="entry name" value="Urate Oxidase"/>
    <property type="match status" value="1"/>
</dbReference>
<evidence type="ECO:0008006" key="3">
    <source>
        <dbReference type="Google" id="ProtNLM"/>
    </source>
</evidence>
<proteinExistence type="predicted"/>
<accession>A0A7C2X9A3</accession>
<dbReference type="Pfam" id="PF02649">
    <property type="entry name" value="GCHY-1"/>
    <property type="match status" value="1"/>
</dbReference>
<evidence type="ECO:0000313" key="2">
    <source>
        <dbReference type="EMBL" id="HET97257.1"/>
    </source>
</evidence>
<dbReference type="GO" id="GO:0003934">
    <property type="term" value="F:GTP cyclohydrolase I activity"/>
    <property type="evidence" value="ECO:0007669"/>
    <property type="project" value="InterPro"/>
</dbReference>
<keyword evidence="1" id="KW-0378">Hydrolase</keyword>
<organism evidence="2">
    <name type="scientific">Desulfurivibrio alkaliphilus</name>
    <dbReference type="NCBI Taxonomy" id="427923"/>
    <lineage>
        <taxon>Bacteria</taxon>
        <taxon>Pseudomonadati</taxon>
        <taxon>Thermodesulfobacteriota</taxon>
        <taxon>Desulfobulbia</taxon>
        <taxon>Desulfobulbales</taxon>
        <taxon>Desulfobulbaceae</taxon>
        <taxon>Desulfurivibrio</taxon>
    </lineage>
</organism>
<dbReference type="EMBL" id="DSDS01000018">
    <property type="protein sequence ID" value="HET97257.1"/>
    <property type="molecule type" value="Genomic_DNA"/>
</dbReference>
<comment type="caution">
    <text evidence="2">The sequence shown here is derived from an EMBL/GenBank/DDBJ whole genome shotgun (WGS) entry which is preliminary data.</text>
</comment>
<gene>
    <name evidence="2" type="ORF">ENN98_00855</name>
</gene>
<reference evidence="2" key="1">
    <citation type="journal article" date="2020" name="mSystems">
        <title>Genome- and Community-Level Interaction Insights into Carbon Utilization and Element Cycling Functions of Hydrothermarchaeota in Hydrothermal Sediment.</title>
        <authorList>
            <person name="Zhou Z."/>
            <person name="Liu Y."/>
            <person name="Xu W."/>
            <person name="Pan J."/>
            <person name="Luo Z.H."/>
            <person name="Li M."/>
        </authorList>
    </citation>
    <scope>NUCLEOTIDE SEQUENCE [LARGE SCALE GENOMIC DNA]</scope>
    <source>
        <strain evidence="2">SpSt-1224</strain>
    </source>
</reference>
<dbReference type="PANTHER" id="PTHR36445">
    <property type="entry name" value="GTP CYCLOHYDROLASE MPTA"/>
    <property type="match status" value="1"/>
</dbReference>